<accession>A0A382YIC7</accession>
<dbReference type="PANTHER" id="PTHR44360">
    <property type="entry name" value="DNAJ HOMOLOG SUBFAMILY B MEMBER 9"/>
    <property type="match status" value="1"/>
</dbReference>
<protein>
    <recommendedName>
        <fullName evidence="2">J domain-containing protein</fullName>
    </recommendedName>
</protein>
<evidence type="ECO:0000259" key="2">
    <source>
        <dbReference type="PROSITE" id="PS50076"/>
    </source>
</evidence>
<dbReference type="CDD" id="cd06257">
    <property type="entry name" value="DnaJ"/>
    <property type="match status" value="1"/>
</dbReference>
<evidence type="ECO:0000313" key="3">
    <source>
        <dbReference type="EMBL" id="SVD83013.1"/>
    </source>
</evidence>
<dbReference type="SMART" id="SM00271">
    <property type="entry name" value="DnaJ"/>
    <property type="match status" value="1"/>
</dbReference>
<organism evidence="3">
    <name type="scientific">marine metagenome</name>
    <dbReference type="NCBI Taxonomy" id="408172"/>
    <lineage>
        <taxon>unclassified sequences</taxon>
        <taxon>metagenomes</taxon>
        <taxon>ecological metagenomes</taxon>
    </lineage>
</organism>
<evidence type="ECO:0000256" key="1">
    <source>
        <dbReference type="ARBA" id="ARBA00023186"/>
    </source>
</evidence>
<gene>
    <name evidence="3" type="ORF">METZ01_LOCUS435867</name>
</gene>
<dbReference type="GO" id="GO:0036503">
    <property type="term" value="P:ERAD pathway"/>
    <property type="evidence" value="ECO:0007669"/>
    <property type="project" value="TreeGrafter"/>
</dbReference>
<proteinExistence type="predicted"/>
<dbReference type="PROSITE" id="PS50076">
    <property type="entry name" value="DNAJ_2"/>
    <property type="match status" value="1"/>
</dbReference>
<keyword evidence="1" id="KW-0143">Chaperone</keyword>
<dbReference type="SUPFAM" id="SSF46565">
    <property type="entry name" value="Chaperone J-domain"/>
    <property type="match status" value="1"/>
</dbReference>
<dbReference type="GO" id="GO:0051787">
    <property type="term" value="F:misfolded protein binding"/>
    <property type="evidence" value="ECO:0007669"/>
    <property type="project" value="TreeGrafter"/>
</dbReference>
<dbReference type="InterPro" id="IPR001623">
    <property type="entry name" value="DnaJ_domain"/>
</dbReference>
<dbReference type="InterPro" id="IPR036869">
    <property type="entry name" value="J_dom_sf"/>
</dbReference>
<dbReference type="Pfam" id="PF00226">
    <property type="entry name" value="DnaJ"/>
    <property type="match status" value="1"/>
</dbReference>
<dbReference type="GO" id="GO:0051087">
    <property type="term" value="F:protein-folding chaperone binding"/>
    <property type="evidence" value="ECO:0007669"/>
    <property type="project" value="TreeGrafter"/>
</dbReference>
<sequence>MTTSKRDHYEALGVDRGATPEDLKKAFRTQALKYHPDRNKEADASDRFKEVNEAYQVLSDPERKAQYDQFGH</sequence>
<name>A0A382YIC7_9ZZZZ</name>
<dbReference type="PANTHER" id="PTHR44360:SF1">
    <property type="entry name" value="DNAJ HOMOLOG SUBFAMILY B MEMBER 9"/>
    <property type="match status" value="1"/>
</dbReference>
<dbReference type="GO" id="GO:0005783">
    <property type="term" value="C:endoplasmic reticulum"/>
    <property type="evidence" value="ECO:0007669"/>
    <property type="project" value="TreeGrafter"/>
</dbReference>
<dbReference type="InterPro" id="IPR051948">
    <property type="entry name" value="Hsp70_co-chaperone_J-domain"/>
</dbReference>
<reference evidence="3" key="1">
    <citation type="submission" date="2018-05" db="EMBL/GenBank/DDBJ databases">
        <authorList>
            <person name="Lanie J.A."/>
            <person name="Ng W.-L."/>
            <person name="Kazmierczak K.M."/>
            <person name="Andrzejewski T.M."/>
            <person name="Davidsen T.M."/>
            <person name="Wayne K.J."/>
            <person name="Tettelin H."/>
            <person name="Glass J.I."/>
            <person name="Rusch D."/>
            <person name="Podicherti R."/>
            <person name="Tsui H.-C.T."/>
            <person name="Winkler M.E."/>
        </authorList>
    </citation>
    <scope>NUCLEOTIDE SEQUENCE</scope>
</reference>
<dbReference type="EMBL" id="UINC01176059">
    <property type="protein sequence ID" value="SVD83013.1"/>
    <property type="molecule type" value="Genomic_DNA"/>
</dbReference>
<dbReference type="Gene3D" id="1.10.287.110">
    <property type="entry name" value="DnaJ domain"/>
    <property type="match status" value="1"/>
</dbReference>
<dbReference type="AlphaFoldDB" id="A0A382YIC7"/>
<dbReference type="PROSITE" id="PS00636">
    <property type="entry name" value="DNAJ_1"/>
    <property type="match status" value="1"/>
</dbReference>
<feature type="domain" description="J" evidence="2">
    <location>
        <begin position="7"/>
        <end position="71"/>
    </location>
</feature>
<dbReference type="InterPro" id="IPR018253">
    <property type="entry name" value="DnaJ_domain_CS"/>
</dbReference>
<feature type="non-terminal residue" evidence="3">
    <location>
        <position position="72"/>
    </location>
</feature>
<dbReference type="PRINTS" id="PR00625">
    <property type="entry name" value="JDOMAIN"/>
</dbReference>